<gene>
    <name evidence="2" type="ORF">SAMN05444921_113140</name>
</gene>
<accession>A0A1G9W5I4</accession>
<dbReference type="EMBL" id="FNHI01000013">
    <property type="protein sequence ID" value="SDM79563.1"/>
    <property type="molecule type" value="Genomic_DNA"/>
</dbReference>
<feature type="transmembrane region" description="Helical" evidence="1">
    <location>
        <begin position="39"/>
        <end position="61"/>
    </location>
</feature>
<evidence type="ECO:0000313" key="2">
    <source>
        <dbReference type="EMBL" id="SDM79563.1"/>
    </source>
</evidence>
<organism evidence="2 3">
    <name type="scientific">Streptomyces wuyuanensis</name>
    <dbReference type="NCBI Taxonomy" id="1196353"/>
    <lineage>
        <taxon>Bacteria</taxon>
        <taxon>Bacillati</taxon>
        <taxon>Actinomycetota</taxon>
        <taxon>Actinomycetes</taxon>
        <taxon>Kitasatosporales</taxon>
        <taxon>Streptomycetaceae</taxon>
        <taxon>Streptomyces</taxon>
    </lineage>
</organism>
<keyword evidence="3" id="KW-1185">Reference proteome</keyword>
<dbReference type="GeneID" id="40831319"/>
<proteinExistence type="predicted"/>
<reference evidence="3" key="1">
    <citation type="submission" date="2016-10" db="EMBL/GenBank/DDBJ databases">
        <authorList>
            <person name="Varghese N."/>
            <person name="Submissions S."/>
        </authorList>
    </citation>
    <scope>NUCLEOTIDE SEQUENCE [LARGE SCALE GENOMIC DNA]</scope>
    <source>
        <strain evidence="3">CGMCC 4.7042</strain>
    </source>
</reference>
<dbReference type="AlphaFoldDB" id="A0A1G9W5I4"/>
<keyword evidence="1" id="KW-0472">Membrane</keyword>
<evidence type="ECO:0000313" key="3">
    <source>
        <dbReference type="Proteomes" id="UP000199063"/>
    </source>
</evidence>
<sequence>MTEVRAEERRPSRALQRLGGLLGVTWFTFLTFSDPDRPLWLRVGYAVTALVFAAGTTAELVTAGRRRFRATESD</sequence>
<evidence type="ECO:0000256" key="1">
    <source>
        <dbReference type="SAM" id="Phobius"/>
    </source>
</evidence>
<dbReference type="RefSeq" id="WP_093656765.1">
    <property type="nucleotide sequence ID" value="NZ_FNHI01000013.1"/>
</dbReference>
<protein>
    <submittedName>
        <fullName evidence="2">Uncharacterized protein</fullName>
    </submittedName>
</protein>
<keyword evidence="1" id="KW-1133">Transmembrane helix</keyword>
<keyword evidence="1" id="KW-0812">Transmembrane</keyword>
<dbReference type="Proteomes" id="UP000199063">
    <property type="component" value="Unassembled WGS sequence"/>
</dbReference>
<name>A0A1G9W5I4_9ACTN</name>
<dbReference type="OrthoDB" id="4667238at2"/>
<feature type="transmembrane region" description="Helical" evidence="1">
    <location>
        <begin position="14"/>
        <end position="33"/>
    </location>
</feature>